<dbReference type="AlphaFoldDB" id="A0A9D2RM04"/>
<reference evidence="1" key="1">
    <citation type="journal article" date="2021" name="PeerJ">
        <title>Extensive microbial diversity within the chicken gut microbiome revealed by metagenomics and culture.</title>
        <authorList>
            <person name="Gilroy R."/>
            <person name="Ravi A."/>
            <person name="Getino M."/>
            <person name="Pursley I."/>
            <person name="Horton D.L."/>
            <person name="Alikhan N.F."/>
            <person name="Baker D."/>
            <person name="Gharbi K."/>
            <person name="Hall N."/>
            <person name="Watson M."/>
            <person name="Adriaenssens E.M."/>
            <person name="Foster-Nyarko E."/>
            <person name="Jarju S."/>
            <person name="Secka A."/>
            <person name="Antonio M."/>
            <person name="Oren A."/>
            <person name="Chaudhuri R.R."/>
            <person name="La Ragione R."/>
            <person name="Hildebrand F."/>
            <person name="Pallen M.J."/>
        </authorList>
    </citation>
    <scope>NUCLEOTIDE SEQUENCE</scope>
    <source>
        <strain evidence="1">CHK188-4685</strain>
    </source>
</reference>
<evidence type="ECO:0008006" key="3">
    <source>
        <dbReference type="Google" id="ProtNLM"/>
    </source>
</evidence>
<gene>
    <name evidence="1" type="ORF">H9716_12195</name>
</gene>
<comment type="caution">
    <text evidence="1">The sequence shown here is derived from an EMBL/GenBank/DDBJ whole genome shotgun (WGS) entry which is preliminary data.</text>
</comment>
<accession>A0A9D2RM04</accession>
<evidence type="ECO:0000313" key="2">
    <source>
        <dbReference type="Proteomes" id="UP000886804"/>
    </source>
</evidence>
<protein>
    <recommendedName>
        <fullName evidence="3">Head-tail adaptor protein</fullName>
    </recommendedName>
</protein>
<name>A0A9D2RM04_9FIRM</name>
<reference evidence="1" key="2">
    <citation type="submission" date="2021-04" db="EMBL/GenBank/DDBJ databases">
        <authorList>
            <person name="Gilroy R."/>
        </authorList>
    </citation>
    <scope>NUCLEOTIDE SEQUENCE</scope>
    <source>
        <strain evidence="1">CHK188-4685</strain>
    </source>
</reference>
<proteinExistence type="predicted"/>
<dbReference type="Proteomes" id="UP000886804">
    <property type="component" value="Unassembled WGS sequence"/>
</dbReference>
<organism evidence="1 2">
    <name type="scientific">Candidatus Enterocloster faecavium</name>
    <dbReference type="NCBI Taxonomy" id="2838560"/>
    <lineage>
        <taxon>Bacteria</taxon>
        <taxon>Bacillati</taxon>
        <taxon>Bacillota</taxon>
        <taxon>Clostridia</taxon>
        <taxon>Lachnospirales</taxon>
        <taxon>Lachnospiraceae</taxon>
        <taxon>Enterocloster</taxon>
    </lineage>
</organism>
<evidence type="ECO:0000313" key="1">
    <source>
        <dbReference type="EMBL" id="HJB08600.1"/>
    </source>
</evidence>
<dbReference type="EMBL" id="DWYS01000145">
    <property type="protein sequence ID" value="HJB08600.1"/>
    <property type="molecule type" value="Genomic_DNA"/>
</dbReference>
<sequence length="110" mass="12561">MGFKDIVKKDIEKVFFNPEEFGSPHQIGDRTLNLIIDDNEMVEREKRTPLKDLADGTYRRKLMFYVAAREFGPLPAVGKLLSLDGRQYRIIDAVNEDGVYSISLEAVRGI</sequence>